<sequence>MNQNSELEALRKELDQLQAEHQRILGSTSYRVGRLLTGAATSPRALLRLPLDVMQLAREMRARRKPLGPDDENFQTVLRNWQGLAERVRAGEAKEIVFLFSGTTHIQDTRGNRPIRQTLALLARGTPVLFSYHRSRKDEPLPAFHADGLVQSPVDITMQILGKIAAADLGGARKLFIISYPLPGIEKSIDMFRAHGWTIVYDCRDDWEEFSKVGMASWYNADVEQLVVRKSDRVFCVSGPLVEKMRRQTGCSHVELMPNAVESNFLPEGYQHNPAVSPKVVGYFGHLSPAWFDWEGLAEIARRRPQYRFEVIGHSAPSMDLSENIDLLGPKQWHQLHNYAARWSAAIIPFRMGLLADGVDPIKIYEYLSFGLPVVSFRMPQIDNYPYTRTVESIDDFCEALDEATETVPDQAVIDAFIARNTWEVRAEELLSVLDHGSGASRGADI</sequence>
<accession>A0A916W699</accession>
<evidence type="ECO:0000313" key="2">
    <source>
        <dbReference type="Proteomes" id="UP000636264"/>
    </source>
</evidence>
<dbReference type="Gene3D" id="3.40.50.2000">
    <property type="entry name" value="Glycogen Phosphorylase B"/>
    <property type="match status" value="1"/>
</dbReference>
<dbReference type="SUPFAM" id="SSF53756">
    <property type="entry name" value="UDP-Glycosyltransferase/glycogen phosphorylase"/>
    <property type="match status" value="1"/>
</dbReference>
<dbReference type="Proteomes" id="UP000636264">
    <property type="component" value="Unassembled WGS sequence"/>
</dbReference>
<reference evidence="1" key="2">
    <citation type="submission" date="2020-09" db="EMBL/GenBank/DDBJ databases">
        <authorList>
            <person name="Sun Q."/>
            <person name="Zhou Y."/>
        </authorList>
    </citation>
    <scope>NUCLEOTIDE SEQUENCE</scope>
    <source>
        <strain evidence="1">CGMCC 1.15320</strain>
    </source>
</reference>
<protein>
    <submittedName>
        <fullName evidence="1">Uncharacterized protein</fullName>
    </submittedName>
</protein>
<gene>
    <name evidence="1" type="ORF">GCM10011385_24090</name>
</gene>
<dbReference type="AlphaFoldDB" id="A0A916W699"/>
<dbReference type="EMBL" id="BMIF01000007">
    <property type="protein sequence ID" value="GGA69479.1"/>
    <property type="molecule type" value="Genomic_DNA"/>
</dbReference>
<organism evidence="1 2">
    <name type="scientific">Nitratireductor aestuarii</name>
    <dbReference type="NCBI Taxonomy" id="1735103"/>
    <lineage>
        <taxon>Bacteria</taxon>
        <taxon>Pseudomonadati</taxon>
        <taxon>Pseudomonadota</taxon>
        <taxon>Alphaproteobacteria</taxon>
        <taxon>Hyphomicrobiales</taxon>
        <taxon>Phyllobacteriaceae</taxon>
        <taxon>Nitratireductor</taxon>
    </lineage>
</organism>
<proteinExistence type="predicted"/>
<evidence type="ECO:0000313" key="1">
    <source>
        <dbReference type="EMBL" id="GGA69479.1"/>
    </source>
</evidence>
<keyword evidence="2" id="KW-1185">Reference proteome</keyword>
<comment type="caution">
    <text evidence="1">The sequence shown here is derived from an EMBL/GenBank/DDBJ whole genome shotgun (WGS) entry which is preliminary data.</text>
</comment>
<name>A0A916W699_9HYPH</name>
<dbReference type="RefSeq" id="WP_188721323.1">
    <property type="nucleotide sequence ID" value="NZ_BMIF01000007.1"/>
</dbReference>
<reference evidence="1" key="1">
    <citation type="journal article" date="2014" name="Int. J. Syst. Evol. Microbiol.">
        <title>Complete genome sequence of Corynebacterium casei LMG S-19264T (=DSM 44701T), isolated from a smear-ripened cheese.</title>
        <authorList>
            <consortium name="US DOE Joint Genome Institute (JGI-PGF)"/>
            <person name="Walter F."/>
            <person name="Albersmeier A."/>
            <person name="Kalinowski J."/>
            <person name="Ruckert C."/>
        </authorList>
    </citation>
    <scope>NUCLEOTIDE SEQUENCE</scope>
    <source>
        <strain evidence="1">CGMCC 1.15320</strain>
    </source>
</reference>